<feature type="region of interest" description="Disordered" evidence="1">
    <location>
        <begin position="1"/>
        <end position="74"/>
    </location>
</feature>
<protein>
    <submittedName>
        <fullName evidence="3">Uncharacterized protein</fullName>
    </submittedName>
</protein>
<feature type="region of interest" description="Disordered" evidence="1">
    <location>
        <begin position="129"/>
        <end position="158"/>
    </location>
</feature>
<evidence type="ECO:0000313" key="4">
    <source>
        <dbReference type="Proteomes" id="UP001244427"/>
    </source>
</evidence>
<feature type="transmembrane region" description="Helical" evidence="2">
    <location>
        <begin position="96"/>
        <end position="120"/>
    </location>
</feature>
<comment type="caution">
    <text evidence="3">The sequence shown here is derived from an EMBL/GenBank/DDBJ whole genome shotgun (WGS) entry which is preliminary data.</text>
</comment>
<evidence type="ECO:0000256" key="2">
    <source>
        <dbReference type="SAM" id="Phobius"/>
    </source>
</evidence>
<evidence type="ECO:0000313" key="3">
    <source>
        <dbReference type="EMBL" id="MDQ0646046.1"/>
    </source>
</evidence>
<keyword evidence="2" id="KW-0472">Membrane</keyword>
<sequence>MPPPAPVGPDPVVPPTPVVPPPPVAQDPPQEPVRPPAPPVGTHADPHLAPPVGYAAASAPLPPSAEPDAPDQQWPSDAVISPYIGGSVAASGNYRVLTAVIMLFLVALLAGAIALIVYLAGHTTLSFPSADPDPRPVVTEVSESATPQAPREETSPEPLTGALCTDLCVEVAGLVGPQIVGADGESTWVLTGGWSTVETASLSAEEAAGADYRSDDGELTFTIWRFTDDDAAQDAQELLIESLGEPSDSGAAFQDGTGEQSTFDDGSQTTIVWSKLGDGSQPWVMQVHGTGAVQQFYYALPL</sequence>
<keyword evidence="2" id="KW-0812">Transmembrane</keyword>
<dbReference type="AlphaFoldDB" id="A0AAW8ER94"/>
<proteinExistence type="predicted"/>
<organism evidence="3 4">
    <name type="scientific">Microbacterium natoriense</name>
    <dbReference type="NCBI Taxonomy" id="284570"/>
    <lineage>
        <taxon>Bacteria</taxon>
        <taxon>Bacillati</taxon>
        <taxon>Actinomycetota</taxon>
        <taxon>Actinomycetes</taxon>
        <taxon>Micrococcales</taxon>
        <taxon>Microbacteriaceae</taxon>
        <taxon>Microbacterium</taxon>
    </lineage>
</organism>
<keyword evidence="2" id="KW-1133">Transmembrane helix</keyword>
<feature type="compositionally biased region" description="Pro residues" evidence="1">
    <location>
        <begin position="1"/>
        <end position="39"/>
    </location>
</feature>
<gene>
    <name evidence="3" type="ORF">QFZ53_000242</name>
</gene>
<name>A0AAW8ER94_9MICO</name>
<feature type="region of interest" description="Disordered" evidence="1">
    <location>
        <begin position="245"/>
        <end position="265"/>
    </location>
</feature>
<accession>A0AAW8ER94</accession>
<dbReference type="Proteomes" id="UP001244427">
    <property type="component" value="Unassembled WGS sequence"/>
</dbReference>
<evidence type="ECO:0000256" key="1">
    <source>
        <dbReference type="SAM" id="MobiDB-lite"/>
    </source>
</evidence>
<dbReference type="EMBL" id="JAUSXV010000001">
    <property type="protein sequence ID" value="MDQ0646046.1"/>
    <property type="molecule type" value="Genomic_DNA"/>
</dbReference>
<reference evidence="3 4" key="1">
    <citation type="submission" date="2023-07" db="EMBL/GenBank/DDBJ databases">
        <title>Comparative genomics of wheat-associated soil bacteria to identify genetic determinants of phenazine resistance.</title>
        <authorList>
            <person name="Mouncey N."/>
        </authorList>
    </citation>
    <scope>NUCLEOTIDE SEQUENCE [LARGE SCALE GENOMIC DNA]</scope>
    <source>
        <strain evidence="3 4">W4I9-1</strain>
    </source>
</reference>
<keyword evidence="4" id="KW-1185">Reference proteome</keyword>